<dbReference type="Proteomes" id="UP000291469">
    <property type="component" value="Chromosome"/>
</dbReference>
<sequence>MGRDLAGTSGSPGADAAEAPESRGSSAPATAPEERGASPDPVRYLVVANQTLGGKALLDLVTDRASRGPADFFVLVPATPRIDDVLGTGAMYGGVLGAEGLAIPLDVEDQATSHERASERLSATLERFRGLGIEADGEVGDPDPLEAIGAVLARRPTDELILSTLPPGISRWLKLDLVCRARRRFEVPVTHVYVEEPAHA</sequence>
<dbReference type="KEGG" id="erz:ER308_18725"/>
<accession>A0A411YJN0</accession>
<gene>
    <name evidence="2" type="ORF">ER308_18725</name>
</gene>
<evidence type="ECO:0000313" key="2">
    <source>
        <dbReference type="EMBL" id="QBI21399.1"/>
    </source>
</evidence>
<evidence type="ECO:0008006" key="4">
    <source>
        <dbReference type="Google" id="ProtNLM"/>
    </source>
</evidence>
<proteinExistence type="predicted"/>
<organism evidence="2 3">
    <name type="scientific">Egibacter rhizosphaerae</name>
    <dbReference type="NCBI Taxonomy" id="1670831"/>
    <lineage>
        <taxon>Bacteria</taxon>
        <taxon>Bacillati</taxon>
        <taxon>Actinomycetota</taxon>
        <taxon>Nitriliruptoria</taxon>
        <taxon>Egibacterales</taxon>
        <taxon>Egibacteraceae</taxon>
        <taxon>Egibacter</taxon>
    </lineage>
</organism>
<evidence type="ECO:0000313" key="3">
    <source>
        <dbReference type="Proteomes" id="UP000291469"/>
    </source>
</evidence>
<dbReference type="RefSeq" id="WP_131156391.1">
    <property type="nucleotide sequence ID" value="NZ_CP036402.1"/>
</dbReference>
<evidence type="ECO:0000256" key="1">
    <source>
        <dbReference type="SAM" id="MobiDB-lite"/>
    </source>
</evidence>
<name>A0A411YJN0_9ACTN</name>
<dbReference type="AlphaFoldDB" id="A0A411YJN0"/>
<dbReference type="SUPFAM" id="SSF52402">
    <property type="entry name" value="Adenine nucleotide alpha hydrolases-like"/>
    <property type="match status" value="1"/>
</dbReference>
<dbReference type="OrthoDB" id="5184682at2"/>
<protein>
    <recommendedName>
        <fullName evidence="4">Universal stress protein</fullName>
    </recommendedName>
</protein>
<keyword evidence="3" id="KW-1185">Reference proteome</keyword>
<dbReference type="Gene3D" id="3.40.50.620">
    <property type="entry name" value="HUPs"/>
    <property type="match status" value="1"/>
</dbReference>
<dbReference type="EMBL" id="CP036402">
    <property type="protein sequence ID" value="QBI21399.1"/>
    <property type="molecule type" value="Genomic_DNA"/>
</dbReference>
<feature type="region of interest" description="Disordered" evidence="1">
    <location>
        <begin position="1"/>
        <end position="41"/>
    </location>
</feature>
<dbReference type="InterPro" id="IPR014729">
    <property type="entry name" value="Rossmann-like_a/b/a_fold"/>
</dbReference>
<reference evidence="2 3" key="1">
    <citation type="submission" date="2019-01" db="EMBL/GenBank/DDBJ databases">
        <title>Egibacter rhizosphaerae EGI 80759T.</title>
        <authorList>
            <person name="Chen D.-D."/>
            <person name="Tian Y."/>
            <person name="Jiao J.-Y."/>
            <person name="Zhang X.-T."/>
            <person name="Zhang Y.-G."/>
            <person name="Zhang Y."/>
            <person name="Xiao M."/>
            <person name="Shu W.-S."/>
            <person name="Li W.-J."/>
        </authorList>
    </citation>
    <scope>NUCLEOTIDE SEQUENCE [LARGE SCALE GENOMIC DNA]</scope>
    <source>
        <strain evidence="2 3">EGI 80759</strain>
    </source>
</reference>